<dbReference type="InParanoid" id="A0A1Q3CYF0"/>
<dbReference type="InterPro" id="IPR037848">
    <property type="entry name" value="GEM-like"/>
</dbReference>
<reference evidence="4" key="1">
    <citation type="submission" date="2016-04" db="EMBL/GenBank/DDBJ databases">
        <title>Cephalotus genome sequencing.</title>
        <authorList>
            <person name="Fukushima K."/>
            <person name="Hasebe M."/>
            <person name="Fang X."/>
        </authorList>
    </citation>
    <scope>NUCLEOTIDE SEQUENCE [LARGE SCALE GENOMIC DNA]</scope>
    <source>
        <strain evidence="4">cv. St1</strain>
    </source>
</reference>
<dbReference type="EMBL" id="BDDD01003501">
    <property type="protein sequence ID" value="GAV85239.1"/>
    <property type="molecule type" value="Genomic_DNA"/>
</dbReference>
<protein>
    <submittedName>
        <fullName evidence="3">GRAM domain-containing protein</fullName>
    </submittedName>
</protein>
<evidence type="ECO:0000313" key="4">
    <source>
        <dbReference type="Proteomes" id="UP000187406"/>
    </source>
</evidence>
<dbReference type="Pfam" id="PF02893">
    <property type="entry name" value="GRAM"/>
    <property type="match status" value="1"/>
</dbReference>
<comment type="similarity">
    <text evidence="1">Belongs to the GEM family.</text>
</comment>
<dbReference type="AlphaFoldDB" id="A0A1Q3CYF0"/>
<accession>A0A1Q3CYF0</accession>
<feature type="domain" description="GRAM" evidence="2">
    <location>
        <begin position="108"/>
        <end position="186"/>
    </location>
</feature>
<dbReference type="SMART" id="SM00568">
    <property type="entry name" value="GRAM"/>
    <property type="match status" value="1"/>
</dbReference>
<gene>
    <name evidence="3" type="ORF">CFOL_v3_28677</name>
</gene>
<dbReference type="PANTHER" id="PTHR31969">
    <property type="entry name" value="GEM-LIKE PROTEIN 2"/>
    <property type="match status" value="1"/>
</dbReference>
<evidence type="ECO:0000256" key="1">
    <source>
        <dbReference type="ARBA" id="ARBA00009414"/>
    </source>
</evidence>
<dbReference type="FunCoup" id="A0A1Q3CYF0">
    <property type="interactions" value="132"/>
</dbReference>
<dbReference type="Gene3D" id="2.30.29.30">
    <property type="entry name" value="Pleckstrin-homology domain (PH domain)/Phosphotyrosine-binding domain (PTB)"/>
    <property type="match status" value="1"/>
</dbReference>
<dbReference type="Proteomes" id="UP000187406">
    <property type="component" value="Unassembled WGS sequence"/>
</dbReference>
<evidence type="ECO:0000259" key="2">
    <source>
        <dbReference type="SMART" id="SM00568"/>
    </source>
</evidence>
<feature type="non-terminal residue" evidence="3">
    <location>
        <position position="1"/>
    </location>
</feature>
<dbReference type="OrthoDB" id="1736712at2759"/>
<name>A0A1Q3CYF0_CEPFO</name>
<dbReference type="InterPro" id="IPR004182">
    <property type="entry name" value="GRAM"/>
</dbReference>
<dbReference type="InterPro" id="IPR011993">
    <property type="entry name" value="PH-like_dom_sf"/>
</dbReference>
<keyword evidence="4" id="KW-1185">Reference proteome</keyword>
<organism evidence="3 4">
    <name type="scientific">Cephalotus follicularis</name>
    <name type="common">Albany pitcher plant</name>
    <dbReference type="NCBI Taxonomy" id="3775"/>
    <lineage>
        <taxon>Eukaryota</taxon>
        <taxon>Viridiplantae</taxon>
        <taxon>Streptophyta</taxon>
        <taxon>Embryophyta</taxon>
        <taxon>Tracheophyta</taxon>
        <taxon>Spermatophyta</taxon>
        <taxon>Magnoliopsida</taxon>
        <taxon>eudicotyledons</taxon>
        <taxon>Gunneridae</taxon>
        <taxon>Pentapetalae</taxon>
        <taxon>rosids</taxon>
        <taxon>fabids</taxon>
        <taxon>Oxalidales</taxon>
        <taxon>Cephalotaceae</taxon>
        <taxon>Cephalotus</taxon>
    </lineage>
</organism>
<proteinExistence type="inferred from homology"/>
<evidence type="ECO:0000313" key="3">
    <source>
        <dbReference type="EMBL" id="GAV85239.1"/>
    </source>
</evidence>
<dbReference type="STRING" id="3775.A0A1Q3CYF0"/>
<comment type="caution">
    <text evidence="3">The sequence shown here is derived from an EMBL/GenBank/DDBJ whole genome shotgun (WGS) entry which is preliminary data.</text>
</comment>
<sequence length="241" mass="27274">LKNLPEEHTIGFPMILLAAYLVERPPIYLPAPSNQYNVPPHADGSLTIKQSRLNSMLHRMHKLGKTLKKVYNFSHTVRHVRLGPKVTELLTGKLIMGAVILQVGGVEKIFKQSFSVRGGEKLLKVSQCYLSTTACPIAGLLFISTDKVAFRSERSIKVSSPNGELLNFHYKVLIPLTKIEKVDQSENVNNPSQKYIEIVIADNFDFWFMGFLKYDKSIKALHKEISQKLGYFTSHLHVIEL</sequence>